<comment type="caution">
    <text evidence="5">The sequence shown here is derived from an EMBL/GenBank/DDBJ whole genome shotgun (WGS) entry which is preliminary data.</text>
</comment>
<name>A0ABX2TL58_9PROT</name>
<dbReference type="InterPro" id="IPR000415">
    <property type="entry name" value="Nitroreductase-like"/>
</dbReference>
<accession>A0ABX2TL58</accession>
<evidence type="ECO:0000256" key="3">
    <source>
        <dbReference type="ARBA" id="ARBA00023002"/>
    </source>
</evidence>
<reference evidence="5 6" key="1">
    <citation type="submission" date="2020-05" db="EMBL/GenBank/DDBJ databases">
        <title>Azospirillum oleiclasticum sp. nov, a nitrogen-fixing and heavy crude oil-emulsifying bacterium isolated from the crude oil of Yumen Oilfield.</title>
        <authorList>
            <person name="Wu D."/>
            <person name="Cai M."/>
            <person name="Zhang X."/>
        </authorList>
    </citation>
    <scope>NUCLEOTIDE SEQUENCE [LARGE SCALE GENOMIC DNA]</scope>
    <source>
        <strain evidence="5 6">ROY-1-1-2</strain>
    </source>
</reference>
<keyword evidence="3" id="KW-0560">Oxidoreductase</keyword>
<dbReference type="InterPro" id="IPR029479">
    <property type="entry name" value="Nitroreductase"/>
</dbReference>
<evidence type="ECO:0000313" key="5">
    <source>
        <dbReference type="EMBL" id="NYZ23902.1"/>
    </source>
</evidence>
<dbReference type="PANTHER" id="PTHR23026">
    <property type="entry name" value="NADPH NITROREDUCTASE"/>
    <property type="match status" value="1"/>
</dbReference>
<keyword evidence="2" id="KW-0288">FMN</keyword>
<evidence type="ECO:0000313" key="6">
    <source>
        <dbReference type="Proteomes" id="UP000584642"/>
    </source>
</evidence>
<organism evidence="5 6">
    <name type="scientific">Azospirillum oleiclasticum</name>
    <dbReference type="NCBI Taxonomy" id="2735135"/>
    <lineage>
        <taxon>Bacteria</taxon>
        <taxon>Pseudomonadati</taxon>
        <taxon>Pseudomonadota</taxon>
        <taxon>Alphaproteobacteria</taxon>
        <taxon>Rhodospirillales</taxon>
        <taxon>Azospirillaceae</taxon>
        <taxon>Azospirillum</taxon>
    </lineage>
</organism>
<dbReference type="SUPFAM" id="SSF55469">
    <property type="entry name" value="FMN-dependent nitroreductase-like"/>
    <property type="match status" value="1"/>
</dbReference>
<sequence length="332" mass="35950">MPDGAVRRLAAAARGARAVRQLVANLLYDAGRYRRWSSLARAELSREQLSALVTLNYHRIEKGLALPAPRPGFGADAVRTLITLLDQQLRRFGADDAARSGIATLAEYQAFNRGHGIAHAEVDAALARFATLGAAPPADEPCGGTRAVERAAVLATLPTDPEAFFGSRHSVRHFSGEPVGLDLVERAVRMAQRTPSVCNRQPWKAYAFTDPEQRRRLLSFQNGNRGFGDGAAQLLVVTADLQHFTSVGERYQGWIDGGLFAMSLVHALHALGLGACMLNWSVTRETDAAMRAAAGIPDSELVIMMVAVGHLPERLRVAFSARKPLSDVLVVR</sequence>
<dbReference type="PANTHER" id="PTHR23026:SF90">
    <property type="entry name" value="IODOTYROSINE DEIODINASE 1"/>
    <property type="match status" value="1"/>
</dbReference>
<gene>
    <name evidence="5" type="ORF">HND93_29725</name>
</gene>
<evidence type="ECO:0000259" key="4">
    <source>
        <dbReference type="Pfam" id="PF00881"/>
    </source>
</evidence>
<dbReference type="CDD" id="cd02062">
    <property type="entry name" value="Nitro_FMN_reductase"/>
    <property type="match status" value="1"/>
</dbReference>
<dbReference type="EMBL" id="JABFDB010000032">
    <property type="protein sequence ID" value="NYZ23902.1"/>
    <property type="molecule type" value="Genomic_DNA"/>
</dbReference>
<proteinExistence type="predicted"/>
<dbReference type="Proteomes" id="UP000584642">
    <property type="component" value="Unassembled WGS sequence"/>
</dbReference>
<evidence type="ECO:0000256" key="1">
    <source>
        <dbReference type="ARBA" id="ARBA00022630"/>
    </source>
</evidence>
<dbReference type="Gene3D" id="3.40.109.10">
    <property type="entry name" value="NADH Oxidase"/>
    <property type="match status" value="1"/>
</dbReference>
<evidence type="ECO:0000256" key="2">
    <source>
        <dbReference type="ARBA" id="ARBA00022643"/>
    </source>
</evidence>
<protein>
    <submittedName>
        <fullName evidence="5">Nitroreductase family protein</fullName>
    </submittedName>
</protein>
<dbReference type="InterPro" id="IPR050627">
    <property type="entry name" value="Nitroreductase/BluB"/>
</dbReference>
<dbReference type="Pfam" id="PF00881">
    <property type="entry name" value="Nitroreductase"/>
    <property type="match status" value="2"/>
</dbReference>
<keyword evidence="1" id="KW-0285">Flavoprotein</keyword>
<keyword evidence="6" id="KW-1185">Reference proteome</keyword>
<feature type="domain" description="Nitroreductase" evidence="4">
    <location>
        <begin position="221"/>
        <end position="310"/>
    </location>
</feature>
<feature type="domain" description="Nitroreductase" evidence="4">
    <location>
        <begin position="167"/>
        <end position="218"/>
    </location>
</feature>